<feature type="non-terminal residue" evidence="2">
    <location>
        <position position="62"/>
    </location>
</feature>
<dbReference type="InterPro" id="IPR000210">
    <property type="entry name" value="BTB/POZ_dom"/>
</dbReference>
<name>R7S100_PUNST</name>
<evidence type="ECO:0000313" key="2">
    <source>
        <dbReference type="EMBL" id="EIN03893.1"/>
    </source>
</evidence>
<dbReference type="OrthoDB" id="3357985at2759"/>
<dbReference type="EMBL" id="JH687558">
    <property type="protein sequence ID" value="EIN03893.1"/>
    <property type="molecule type" value="Genomic_DNA"/>
</dbReference>
<organism evidence="2 3">
    <name type="scientific">Punctularia strigosozonata (strain HHB-11173)</name>
    <name type="common">White-rot fungus</name>
    <dbReference type="NCBI Taxonomy" id="741275"/>
    <lineage>
        <taxon>Eukaryota</taxon>
        <taxon>Fungi</taxon>
        <taxon>Dikarya</taxon>
        <taxon>Basidiomycota</taxon>
        <taxon>Agaricomycotina</taxon>
        <taxon>Agaricomycetes</taxon>
        <taxon>Corticiales</taxon>
        <taxon>Punctulariaceae</taxon>
        <taxon>Punctularia</taxon>
    </lineage>
</organism>
<dbReference type="SUPFAM" id="SSF54695">
    <property type="entry name" value="POZ domain"/>
    <property type="match status" value="1"/>
</dbReference>
<dbReference type="PROSITE" id="PS50097">
    <property type="entry name" value="BTB"/>
    <property type="match status" value="1"/>
</dbReference>
<accession>R7S100</accession>
<dbReference type="GeneID" id="18882119"/>
<feature type="domain" description="BTB" evidence="1">
    <location>
        <begin position="1"/>
        <end position="62"/>
    </location>
</feature>
<dbReference type="OMA" id="FFDGMFS"/>
<dbReference type="AlphaFoldDB" id="R7S100"/>
<evidence type="ECO:0000259" key="1">
    <source>
        <dbReference type="PROSITE" id="PS50097"/>
    </source>
</evidence>
<dbReference type="Gene3D" id="3.30.710.10">
    <property type="entry name" value="Potassium Channel Kv1.1, Chain A"/>
    <property type="match status" value="1"/>
</dbReference>
<reference evidence="3" key="1">
    <citation type="journal article" date="2012" name="Science">
        <title>The Paleozoic origin of enzymatic lignin decomposition reconstructed from 31 fungal genomes.</title>
        <authorList>
            <person name="Floudas D."/>
            <person name="Binder M."/>
            <person name="Riley R."/>
            <person name="Barry K."/>
            <person name="Blanchette R.A."/>
            <person name="Henrissat B."/>
            <person name="Martinez A.T."/>
            <person name="Otillar R."/>
            <person name="Spatafora J.W."/>
            <person name="Yadav J.S."/>
            <person name="Aerts A."/>
            <person name="Benoit I."/>
            <person name="Boyd A."/>
            <person name="Carlson A."/>
            <person name="Copeland A."/>
            <person name="Coutinho P.M."/>
            <person name="de Vries R.P."/>
            <person name="Ferreira P."/>
            <person name="Findley K."/>
            <person name="Foster B."/>
            <person name="Gaskell J."/>
            <person name="Glotzer D."/>
            <person name="Gorecki P."/>
            <person name="Heitman J."/>
            <person name="Hesse C."/>
            <person name="Hori C."/>
            <person name="Igarashi K."/>
            <person name="Jurgens J.A."/>
            <person name="Kallen N."/>
            <person name="Kersten P."/>
            <person name="Kohler A."/>
            <person name="Kuees U."/>
            <person name="Kumar T.K.A."/>
            <person name="Kuo A."/>
            <person name="LaButti K."/>
            <person name="Larrondo L.F."/>
            <person name="Lindquist E."/>
            <person name="Ling A."/>
            <person name="Lombard V."/>
            <person name="Lucas S."/>
            <person name="Lundell T."/>
            <person name="Martin R."/>
            <person name="McLaughlin D.J."/>
            <person name="Morgenstern I."/>
            <person name="Morin E."/>
            <person name="Murat C."/>
            <person name="Nagy L.G."/>
            <person name="Nolan M."/>
            <person name="Ohm R.A."/>
            <person name="Patyshakuliyeva A."/>
            <person name="Rokas A."/>
            <person name="Ruiz-Duenas F.J."/>
            <person name="Sabat G."/>
            <person name="Salamov A."/>
            <person name="Samejima M."/>
            <person name="Schmutz J."/>
            <person name="Slot J.C."/>
            <person name="St John F."/>
            <person name="Stenlid J."/>
            <person name="Sun H."/>
            <person name="Sun S."/>
            <person name="Syed K."/>
            <person name="Tsang A."/>
            <person name="Wiebenga A."/>
            <person name="Young D."/>
            <person name="Pisabarro A."/>
            <person name="Eastwood D.C."/>
            <person name="Martin F."/>
            <person name="Cullen D."/>
            <person name="Grigoriev I.V."/>
            <person name="Hibbett D.S."/>
        </authorList>
    </citation>
    <scope>NUCLEOTIDE SEQUENCE [LARGE SCALE GENOMIC DNA]</scope>
    <source>
        <strain evidence="3">HHB-11173 SS5</strain>
    </source>
</reference>
<dbReference type="Proteomes" id="UP000054196">
    <property type="component" value="Unassembled WGS sequence"/>
</dbReference>
<evidence type="ECO:0000313" key="3">
    <source>
        <dbReference type="Proteomes" id="UP000054196"/>
    </source>
</evidence>
<keyword evidence="3" id="KW-1185">Reference proteome</keyword>
<dbReference type="KEGG" id="psq:PUNSTDRAFT_29952"/>
<dbReference type="InterPro" id="IPR011333">
    <property type="entry name" value="SKP1/BTB/POZ_sf"/>
</dbReference>
<dbReference type="HOGENOM" id="CLU_188781_0_0_1"/>
<gene>
    <name evidence="2" type="ORF">PUNSTDRAFT_29952</name>
</gene>
<dbReference type="RefSeq" id="XP_007388951.1">
    <property type="nucleotide sequence ID" value="XM_007388889.1"/>
</dbReference>
<dbReference type="Pfam" id="PF00651">
    <property type="entry name" value="BTB"/>
    <property type="match status" value="1"/>
</dbReference>
<feature type="non-terminal residue" evidence="2">
    <location>
        <position position="1"/>
    </location>
</feature>
<proteinExistence type="predicted"/>
<protein>
    <recommendedName>
        <fullName evidence="1">BTB domain-containing protein</fullName>
    </recommendedName>
</protein>
<sequence length="62" mass="6788">ADVILRTSDNVDFRVYKLILSLASPFFSDMFTLPQAMDANVGQPVPPVINMAEDSATIDCLL</sequence>